<dbReference type="AlphaFoldDB" id="Q6F908"/>
<dbReference type="Proteomes" id="UP000000430">
    <property type="component" value="Chromosome"/>
</dbReference>
<dbReference type="Pfam" id="PF25297">
    <property type="entry name" value="DUF7878"/>
    <property type="match status" value="1"/>
</dbReference>
<dbReference type="EMBL" id="CR543861">
    <property type="protein sequence ID" value="CAG69457.1"/>
    <property type="molecule type" value="Genomic_DNA"/>
</dbReference>
<dbReference type="OrthoDB" id="6709128at2"/>
<dbReference type="KEGG" id="aci:ACIAD2705"/>
<evidence type="ECO:0000259" key="1">
    <source>
        <dbReference type="Pfam" id="PF25297"/>
    </source>
</evidence>
<sequence length="130" mass="15335">MKISYKITQGPQSSIINPIVASEIEGTLRIEVKNNTIFNEEDILLLEFAIYIKKWLDSDKDSNFIYESMEFEEKPILSFEKKEDKLWKINSVWFNQDQSDIYVSHPELINACTNFIDDFTSEFKGITFQY</sequence>
<proteinExistence type="predicted"/>
<evidence type="ECO:0000313" key="3">
    <source>
        <dbReference type="Proteomes" id="UP000000430"/>
    </source>
</evidence>
<accession>Q6F908</accession>
<protein>
    <recommendedName>
        <fullName evidence="1">DUF7878 domain-containing protein</fullName>
    </recommendedName>
</protein>
<dbReference type="RefSeq" id="WP_004929049.1">
    <property type="nucleotide sequence ID" value="NC_005966.1"/>
</dbReference>
<name>Q6F908_ACIAD</name>
<reference evidence="2 3" key="1">
    <citation type="journal article" date="2004" name="Nucleic Acids Res.">
        <title>Unique features revealed by the genome sequence of Acinetobacter sp. ADP1, a versatile and naturally transformation competent bacterium.</title>
        <authorList>
            <person name="Barbe V."/>
            <person name="Vallenet D."/>
            <person name="Fonknechten N."/>
            <person name="Kreimeyer A."/>
            <person name="Oztas S."/>
            <person name="Labarre L."/>
            <person name="Cruveiller S."/>
            <person name="Robert C."/>
            <person name="Duprat S."/>
            <person name="Wincker P."/>
            <person name="Ornston L.N."/>
            <person name="Weissenbach J."/>
            <person name="Marliere P."/>
            <person name="Cohen G.N."/>
            <person name="Medigue C."/>
        </authorList>
    </citation>
    <scope>NUCLEOTIDE SEQUENCE [LARGE SCALE GENOMIC DNA]</scope>
    <source>
        <strain evidence="3">ATCC 33305 / BD413 / ADP1</strain>
    </source>
</reference>
<organism evidence="2 3">
    <name type="scientific">Acinetobacter baylyi (strain ATCC 33305 / BD413 / ADP1)</name>
    <dbReference type="NCBI Taxonomy" id="62977"/>
    <lineage>
        <taxon>Bacteria</taxon>
        <taxon>Pseudomonadati</taxon>
        <taxon>Pseudomonadota</taxon>
        <taxon>Gammaproteobacteria</taxon>
        <taxon>Moraxellales</taxon>
        <taxon>Moraxellaceae</taxon>
        <taxon>Acinetobacter</taxon>
    </lineage>
</organism>
<dbReference type="InterPro" id="IPR057200">
    <property type="entry name" value="DUF7878"/>
</dbReference>
<dbReference type="BioCyc" id="ASP62977:ACIAD_RS12300-MONOMER"/>
<gene>
    <name evidence="2" type="ordered locus">ACIAD2705</name>
</gene>
<feature type="domain" description="DUF7878" evidence="1">
    <location>
        <begin position="21"/>
        <end position="122"/>
    </location>
</feature>
<evidence type="ECO:0000313" key="2">
    <source>
        <dbReference type="EMBL" id="CAG69457.1"/>
    </source>
</evidence>
<dbReference type="GeneID" id="45234977"/>
<dbReference type="STRING" id="202950.GCA_001485005_02349"/>
<dbReference type="HOGENOM" id="CLU_1933402_0_0_6"/>